<dbReference type="Pfam" id="PF03422">
    <property type="entry name" value="CBM_6"/>
    <property type="match status" value="1"/>
</dbReference>
<dbReference type="SMART" id="SM00606">
    <property type="entry name" value="CBD_IV"/>
    <property type="match status" value="1"/>
</dbReference>
<keyword evidence="8" id="KW-1185">Reference proteome</keyword>
<dbReference type="GO" id="GO:0005975">
    <property type="term" value="P:carbohydrate metabolic process"/>
    <property type="evidence" value="ECO:0007669"/>
    <property type="project" value="InterPro"/>
</dbReference>
<feature type="signal peptide" evidence="3">
    <location>
        <begin position="1"/>
        <end position="27"/>
    </location>
</feature>
<dbReference type="NCBIfam" id="TIGR04183">
    <property type="entry name" value="Por_Secre_tail"/>
    <property type="match status" value="1"/>
</dbReference>
<dbReference type="Gene3D" id="2.60.120.260">
    <property type="entry name" value="Galactose-binding domain-like"/>
    <property type="match status" value="2"/>
</dbReference>
<dbReference type="Pfam" id="PF18962">
    <property type="entry name" value="Por_Secre_tail"/>
    <property type="match status" value="1"/>
</dbReference>
<accession>A0A364Y2S1</accession>
<dbReference type="RefSeq" id="WP_112747412.1">
    <property type="nucleotide sequence ID" value="NZ_QMFY01000006.1"/>
</dbReference>
<dbReference type="InterPro" id="IPR013320">
    <property type="entry name" value="ConA-like_dom_sf"/>
</dbReference>
<protein>
    <recommendedName>
        <fullName evidence="9">Por secretion system C-terminal sorting domain-containing protein</fullName>
    </recommendedName>
</protein>
<evidence type="ECO:0000313" key="7">
    <source>
        <dbReference type="EMBL" id="RAW00612.1"/>
    </source>
</evidence>
<dbReference type="InterPro" id="IPR045829">
    <property type="entry name" value="PKD_6"/>
</dbReference>
<evidence type="ECO:0000259" key="5">
    <source>
        <dbReference type="PROSITE" id="PS51175"/>
    </source>
</evidence>
<dbReference type="EMBL" id="QMFY01000006">
    <property type="protein sequence ID" value="RAW00612.1"/>
    <property type="molecule type" value="Genomic_DNA"/>
</dbReference>
<dbReference type="Pfam" id="PF00754">
    <property type="entry name" value="F5_F8_type_C"/>
    <property type="match status" value="1"/>
</dbReference>
<dbReference type="InterPro" id="IPR000421">
    <property type="entry name" value="FA58C"/>
</dbReference>
<feature type="domain" description="GH16" evidence="6">
    <location>
        <begin position="16"/>
        <end position="287"/>
    </location>
</feature>
<dbReference type="GO" id="GO:0030246">
    <property type="term" value="F:carbohydrate binding"/>
    <property type="evidence" value="ECO:0007669"/>
    <property type="project" value="InterPro"/>
</dbReference>
<dbReference type="InterPro" id="IPR008979">
    <property type="entry name" value="Galactose-bd-like_sf"/>
</dbReference>
<evidence type="ECO:0000256" key="2">
    <source>
        <dbReference type="ARBA" id="ARBA00022729"/>
    </source>
</evidence>
<dbReference type="AlphaFoldDB" id="A0A364Y2S1"/>
<organism evidence="7 8">
    <name type="scientific">Pseudochryseolinea flava</name>
    <dbReference type="NCBI Taxonomy" id="2059302"/>
    <lineage>
        <taxon>Bacteria</taxon>
        <taxon>Pseudomonadati</taxon>
        <taxon>Bacteroidota</taxon>
        <taxon>Cytophagia</taxon>
        <taxon>Cytophagales</taxon>
        <taxon>Fulvivirgaceae</taxon>
        <taxon>Pseudochryseolinea</taxon>
    </lineage>
</organism>
<dbReference type="CDD" id="cd04080">
    <property type="entry name" value="CBM6_cellulase-like"/>
    <property type="match status" value="1"/>
</dbReference>
<dbReference type="GO" id="GO:0004553">
    <property type="term" value="F:hydrolase activity, hydrolyzing O-glycosyl compounds"/>
    <property type="evidence" value="ECO:0007669"/>
    <property type="project" value="InterPro"/>
</dbReference>
<name>A0A364Y2S1_9BACT</name>
<dbReference type="SUPFAM" id="SSF49785">
    <property type="entry name" value="Galactose-binding domain-like"/>
    <property type="match status" value="2"/>
</dbReference>
<dbReference type="InterPro" id="IPR005084">
    <property type="entry name" value="CBM6"/>
</dbReference>
<evidence type="ECO:0000256" key="1">
    <source>
        <dbReference type="ARBA" id="ARBA00006865"/>
    </source>
</evidence>
<dbReference type="PROSITE" id="PS50022">
    <property type="entry name" value="FA58C_3"/>
    <property type="match status" value="1"/>
</dbReference>
<evidence type="ECO:0000256" key="3">
    <source>
        <dbReference type="SAM" id="SignalP"/>
    </source>
</evidence>
<dbReference type="InterPro" id="IPR000757">
    <property type="entry name" value="Beta-glucanase-like"/>
</dbReference>
<dbReference type="Pfam" id="PF19408">
    <property type="entry name" value="PKD_6"/>
    <property type="match status" value="2"/>
</dbReference>
<dbReference type="CDD" id="cd00413">
    <property type="entry name" value="Glyco_hydrolase_16"/>
    <property type="match status" value="1"/>
</dbReference>
<gene>
    <name evidence="7" type="ORF">DQQ10_13545</name>
</gene>
<dbReference type="Proteomes" id="UP000251889">
    <property type="component" value="Unassembled WGS sequence"/>
</dbReference>
<feature type="domain" description="F5/8 type C" evidence="4">
    <location>
        <begin position="479"/>
        <end position="618"/>
    </location>
</feature>
<evidence type="ECO:0000313" key="8">
    <source>
        <dbReference type="Proteomes" id="UP000251889"/>
    </source>
</evidence>
<comment type="similarity">
    <text evidence="1">Belongs to the glycosyl hydrolase 16 family.</text>
</comment>
<evidence type="ECO:0000259" key="4">
    <source>
        <dbReference type="PROSITE" id="PS50022"/>
    </source>
</evidence>
<comment type="caution">
    <text evidence="7">The sequence shown here is derived from an EMBL/GenBank/DDBJ whole genome shotgun (WGS) entry which is preliminary data.</text>
</comment>
<dbReference type="OrthoDB" id="5513218at2"/>
<dbReference type="InterPro" id="IPR006584">
    <property type="entry name" value="Cellulose-bd_IV"/>
</dbReference>
<dbReference type="PROSITE" id="PS51762">
    <property type="entry name" value="GH16_2"/>
    <property type="match status" value="1"/>
</dbReference>
<evidence type="ECO:0008006" key="9">
    <source>
        <dbReference type="Google" id="ProtNLM"/>
    </source>
</evidence>
<feature type="domain" description="CBM6" evidence="5">
    <location>
        <begin position="626"/>
        <end position="745"/>
    </location>
</feature>
<sequence>MNVKSFSRTCRHIFWGIFFCMSLPATAQVIMFDDFNYTSVNDPQLPVFNKWNIIDGVSGPPEGGMYSRNNITFVNDPDNSANKLMTLRTTVNGQSKATTHARIETGGFEYFAGTYAARVYLSDLPYTYKDANIQTFYTIVSSSLAMDGTKYSELDIVEYMAADKWGVSADNRVMYTTSYHKYQANPWAAWKTYFANVGSYAGWHTFIASCTDGVNVKYWMDNTYLGSQAYTDGNNPDGSTTLPVYPRSNMQVAFANWIWNNVTGASTADRNTTMQADWVLHYKNQELSLSQINALVADYRAQGLKRRNLAGQTYVEGTCNVPAQPGTMSGNTVVSAGTAQTYSIAAVSGATSYTWTLPSGWSGSSTTTSITTTAGTSGGTISVRANNACGAGASRTLDVTVSSCNVPSQPGVISGSPTVAAGSAQTYSIAAVSGATSYTWTLPSGWSGSSTTTSINTTAGTSGGTISVRANNSCGASTVRTLAVSIATGGSNLATNKPVTVSSVEAAGLEGSKAVDNNASTRWASTYSDAQWIYVDLGASYDINRVKITWEAAYGRNYDVQVSANASSWSTIRAVTNNTSLVNDNTGLSGSGRYLRINGTLRGTAWGYSIFELEVYGTPSSNFFTARIEAENYLYMAGVITEACSEGGSNIGAFDANDWLSYNVNIPTAGTYKVSYRVSATSAGKTLRLEKDNGATLLGTVTIPNTGNWQTWSTVSHTVTLPAGAYAVGLTTYTGGLNVNWFEITNNLSARESVAREEVAEEFELFPSPVENILFVRAAERFRNADVTIFDASGKSFISQKLISDQIDVSSLKPGLFVLRLSLGGVVQVKKFIKK</sequence>
<dbReference type="PROSITE" id="PS51175">
    <property type="entry name" value="CBM6"/>
    <property type="match status" value="1"/>
</dbReference>
<dbReference type="InterPro" id="IPR026444">
    <property type="entry name" value="Secre_tail"/>
</dbReference>
<reference evidence="7 8" key="1">
    <citation type="submission" date="2018-06" db="EMBL/GenBank/DDBJ databases">
        <title>Chryseolinea flavus sp. nov., a member of the phylum Bacteroidetes isolated from soil.</title>
        <authorList>
            <person name="Li Y."/>
            <person name="Wang J."/>
        </authorList>
    </citation>
    <scope>NUCLEOTIDE SEQUENCE [LARGE SCALE GENOMIC DNA]</scope>
    <source>
        <strain evidence="7 8">SDU1-6</strain>
    </source>
</reference>
<proteinExistence type="inferred from homology"/>
<dbReference type="SUPFAM" id="SSF49899">
    <property type="entry name" value="Concanavalin A-like lectins/glucanases"/>
    <property type="match status" value="1"/>
</dbReference>
<feature type="chain" id="PRO_5017048990" description="Por secretion system C-terminal sorting domain-containing protein" evidence="3">
    <location>
        <begin position="28"/>
        <end position="835"/>
    </location>
</feature>
<evidence type="ECO:0000259" key="6">
    <source>
        <dbReference type="PROSITE" id="PS51762"/>
    </source>
</evidence>
<keyword evidence="2 3" id="KW-0732">Signal</keyword>